<sequence length="157" mass="17276">MRTICFLFVFFCFQQLKAQTLHVGGEVTKKLDLGQADLSRMKRTTVISKDKDGKDHIYKGVAVSEILNLAGVTTGAQLRGENLSKYLLVTCADGYTVVFSLAELDEAFTDRVVILADEADGQALPVDKGPWRIVVPGEKKPARSCFRVTSFNIGFAK</sequence>
<evidence type="ECO:0000259" key="1">
    <source>
        <dbReference type="Pfam" id="PF00174"/>
    </source>
</evidence>
<dbReference type="SUPFAM" id="SSF56524">
    <property type="entry name" value="Oxidoreductase molybdopterin-binding domain"/>
    <property type="match status" value="1"/>
</dbReference>
<dbReference type="STRING" id="1004.SAMN05661012_01279"/>
<proteinExistence type="predicted"/>
<organism evidence="2 4">
    <name type="scientific">Chitinophaga sancti</name>
    <dbReference type="NCBI Taxonomy" id="1004"/>
    <lineage>
        <taxon>Bacteria</taxon>
        <taxon>Pseudomonadati</taxon>
        <taxon>Bacteroidota</taxon>
        <taxon>Chitinophagia</taxon>
        <taxon>Chitinophagales</taxon>
        <taxon>Chitinophagaceae</taxon>
        <taxon>Chitinophaga</taxon>
    </lineage>
</organism>
<dbReference type="Proteomes" id="UP000183788">
    <property type="component" value="Unassembled WGS sequence"/>
</dbReference>
<reference evidence="2 4" key="1">
    <citation type="submission" date="2016-11" db="EMBL/GenBank/DDBJ databases">
        <authorList>
            <person name="Jaros S."/>
            <person name="Januszkiewicz K."/>
            <person name="Wedrychowicz H."/>
        </authorList>
    </citation>
    <scope>NUCLEOTIDE SEQUENCE [LARGE SCALE GENOMIC DNA]</scope>
    <source>
        <strain evidence="2 4">DSM 784</strain>
    </source>
</reference>
<dbReference type="AlphaFoldDB" id="A0A1K1NG15"/>
<gene>
    <name evidence="2" type="ORF">SAMN05661012_01279</name>
    <name evidence="3" type="ORF">SR876_06400</name>
</gene>
<reference evidence="3 5" key="2">
    <citation type="submission" date="2023-11" db="EMBL/GenBank/DDBJ databases">
        <title>MicrobeMod: A computational toolkit for identifying prokaryotic methylation and restriction-modification with nanopore sequencing.</title>
        <authorList>
            <person name="Crits-Christoph A."/>
            <person name="Kang S.C."/>
            <person name="Lee H."/>
            <person name="Ostrov N."/>
        </authorList>
    </citation>
    <scope>NUCLEOTIDE SEQUENCE [LARGE SCALE GENOMIC DNA]</scope>
    <source>
        <strain evidence="3 5">ATCC 23090</strain>
    </source>
</reference>
<dbReference type="InterPro" id="IPR036374">
    <property type="entry name" value="OxRdtase_Mopterin-bd_sf"/>
</dbReference>
<dbReference type="EMBL" id="CP140154">
    <property type="protein sequence ID" value="WQG91122.1"/>
    <property type="molecule type" value="Genomic_DNA"/>
</dbReference>
<protein>
    <submittedName>
        <fullName evidence="3">Molybdopterin-dependent oxidoreductase</fullName>
    </submittedName>
    <submittedName>
        <fullName evidence="2">Oxidoreductase molybdopterin binding domain-containing protein</fullName>
    </submittedName>
</protein>
<evidence type="ECO:0000313" key="5">
    <source>
        <dbReference type="Proteomes" id="UP001326715"/>
    </source>
</evidence>
<dbReference type="RefSeq" id="WP_072358018.1">
    <property type="nucleotide sequence ID" value="NZ_CP139972.1"/>
</dbReference>
<evidence type="ECO:0000313" key="4">
    <source>
        <dbReference type="Proteomes" id="UP000183788"/>
    </source>
</evidence>
<name>A0A1K1NG15_9BACT</name>
<feature type="domain" description="Oxidoreductase molybdopterin-binding" evidence="1">
    <location>
        <begin position="21"/>
        <end position="137"/>
    </location>
</feature>
<dbReference type="Pfam" id="PF00174">
    <property type="entry name" value="Oxidored_molyb"/>
    <property type="match status" value="1"/>
</dbReference>
<dbReference type="InterPro" id="IPR000572">
    <property type="entry name" value="OxRdtase_Mopterin-bd_dom"/>
</dbReference>
<evidence type="ECO:0000313" key="3">
    <source>
        <dbReference type="EMBL" id="WQG91122.1"/>
    </source>
</evidence>
<evidence type="ECO:0000313" key="2">
    <source>
        <dbReference type="EMBL" id="SFW34201.1"/>
    </source>
</evidence>
<dbReference type="OrthoDB" id="482420at2"/>
<dbReference type="Gene3D" id="3.90.420.10">
    <property type="entry name" value="Oxidoreductase, molybdopterin-binding domain"/>
    <property type="match status" value="1"/>
</dbReference>
<keyword evidence="5" id="KW-1185">Reference proteome</keyword>
<dbReference type="Proteomes" id="UP001326715">
    <property type="component" value="Chromosome"/>
</dbReference>
<accession>A0A1K1NG15</accession>
<dbReference type="EMBL" id="FPIZ01000003">
    <property type="protein sequence ID" value="SFW34201.1"/>
    <property type="molecule type" value="Genomic_DNA"/>
</dbReference>